<dbReference type="InterPro" id="IPR020103">
    <property type="entry name" value="PsdUridine_synth_cat_dom_sf"/>
</dbReference>
<dbReference type="SMART" id="SM00363">
    <property type="entry name" value="S4"/>
    <property type="match status" value="1"/>
</dbReference>
<comment type="caution">
    <text evidence="6">The sequence shown here is derived from an EMBL/GenBank/DDBJ whole genome shotgun (WGS) entry which is preliminary data.</text>
</comment>
<protein>
    <recommendedName>
        <fullName evidence="4">Pseudouridine synthase</fullName>
        <ecNumber evidence="4">5.4.99.-</ecNumber>
    </recommendedName>
</protein>
<feature type="domain" description="RNA-binding S4" evidence="5">
    <location>
        <begin position="3"/>
        <end position="62"/>
    </location>
</feature>
<evidence type="ECO:0000256" key="3">
    <source>
        <dbReference type="PROSITE-ProRule" id="PRU00182"/>
    </source>
</evidence>
<evidence type="ECO:0000313" key="7">
    <source>
        <dbReference type="Proteomes" id="UP000654482"/>
    </source>
</evidence>
<dbReference type="Pfam" id="PF00849">
    <property type="entry name" value="PseudoU_synth_2"/>
    <property type="match status" value="1"/>
</dbReference>
<dbReference type="Pfam" id="PF01479">
    <property type="entry name" value="S4"/>
    <property type="match status" value="1"/>
</dbReference>
<name>A0A8J7B8Y5_9CYAN</name>
<dbReference type="Gene3D" id="3.30.70.580">
    <property type="entry name" value="Pseudouridine synthase I, catalytic domain, N-terminal subdomain"/>
    <property type="match status" value="1"/>
</dbReference>
<dbReference type="GO" id="GO:0003723">
    <property type="term" value="F:RNA binding"/>
    <property type="evidence" value="ECO:0007669"/>
    <property type="project" value="UniProtKB-KW"/>
</dbReference>
<gene>
    <name evidence="6" type="ORF">IQ249_06175</name>
</gene>
<keyword evidence="2 4" id="KW-0413">Isomerase</keyword>
<dbReference type="PROSITE" id="PS01149">
    <property type="entry name" value="PSI_RSU"/>
    <property type="match status" value="1"/>
</dbReference>
<dbReference type="InterPro" id="IPR006145">
    <property type="entry name" value="PsdUridine_synth_RsuA/RluA"/>
</dbReference>
<evidence type="ECO:0000256" key="1">
    <source>
        <dbReference type="ARBA" id="ARBA00008348"/>
    </source>
</evidence>
<dbReference type="Gene3D" id="3.10.290.10">
    <property type="entry name" value="RNA-binding S4 domain"/>
    <property type="match status" value="1"/>
</dbReference>
<dbReference type="EC" id="5.4.99.-" evidence="4"/>
<evidence type="ECO:0000313" key="6">
    <source>
        <dbReference type="EMBL" id="MBE9115483.1"/>
    </source>
</evidence>
<dbReference type="AlphaFoldDB" id="A0A8J7B8Y5"/>
<dbReference type="CDD" id="cd00165">
    <property type="entry name" value="S4"/>
    <property type="match status" value="1"/>
</dbReference>
<dbReference type="GO" id="GO:0000455">
    <property type="term" value="P:enzyme-directed rRNA pseudouridine synthesis"/>
    <property type="evidence" value="ECO:0007669"/>
    <property type="project" value="UniProtKB-ARBA"/>
</dbReference>
<dbReference type="EMBL" id="JADEWZ010000007">
    <property type="protein sequence ID" value="MBE9115483.1"/>
    <property type="molecule type" value="Genomic_DNA"/>
</dbReference>
<dbReference type="InterPro" id="IPR050343">
    <property type="entry name" value="RsuA_PseudoU_synthase"/>
</dbReference>
<dbReference type="Gene3D" id="3.30.70.1560">
    <property type="entry name" value="Alpha-L RNA-binding motif"/>
    <property type="match status" value="1"/>
</dbReference>
<dbReference type="RefSeq" id="WP_194028579.1">
    <property type="nucleotide sequence ID" value="NZ_JADEWZ010000007.1"/>
</dbReference>
<dbReference type="PANTHER" id="PTHR47683">
    <property type="entry name" value="PSEUDOURIDINE SYNTHASE FAMILY PROTEIN-RELATED"/>
    <property type="match status" value="1"/>
</dbReference>
<dbReference type="GO" id="GO:0120159">
    <property type="term" value="F:rRNA pseudouridine synthase activity"/>
    <property type="evidence" value="ECO:0007669"/>
    <property type="project" value="UniProtKB-ARBA"/>
</dbReference>
<keyword evidence="7" id="KW-1185">Reference proteome</keyword>
<dbReference type="InterPro" id="IPR042092">
    <property type="entry name" value="PsdUridine_s_RsuA/RluB/E/F_cat"/>
</dbReference>
<dbReference type="InterPro" id="IPR000748">
    <property type="entry name" value="PsdUridine_synth_RsuA/RluB/E/F"/>
</dbReference>
<dbReference type="Proteomes" id="UP000654482">
    <property type="component" value="Unassembled WGS sequence"/>
</dbReference>
<dbReference type="InterPro" id="IPR002942">
    <property type="entry name" value="S4_RNA-bd"/>
</dbReference>
<dbReference type="PROSITE" id="PS50889">
    <property type="entry name" value="S4"/>
    <property type="match status" value="1"/>
</dbReference>
<accession>A0A8J7B8Y5</accession>
<keyword evidence="3" id="KW-0694">RNA-binding</keyword>
<evidence type="ECO:0000259" key="5">
    <source>
        <dbReference type="SMART" id="SM00363"/>
    </source>
</evidence>
<dbReference type="NCBIfam" id="TIGR00093">
    <property type="entry name" value="pseudouridine synthase"/>
    <property type="match status" value="1"/>
</dbReference>
<dbReference type="InterPro" id="IPR018496">
    <property type="entry name" value="PsdUridine_synth_RsuA/RluB_CS"/>
</dbReference>
<evidence type="ECO:0000256" key="4">
    <source>
        <dbReference type="RuleBase" id="RU003887"/>
    </source>
</evidence>
<dbReference type="PANTHER" id="PTHR47683:SF2">
    <property type="entry name" value="RNA-BINDING S4 DOMAIN-CONTAINING PROTEIN"/>
    <property type="match status" value="1"/>
</dbReference>
<dbReference type="SUPFAM" id="SSF55174">
    <property type="entry name" value="Alpha-L RNA-binding motif"/>
    <property type="match status" value="1"/>
</dbReference>
<dbReference type="CDD" id="cd02870">
    <property type="entry name" value="PseudoU_synth_RsuA_like"/>
    <property type="match status" value="1"/>
</dbReference>
<evidence type="ECO:0000256" key="2">
    <source>
        <dbReference type="ARBA" id="ARBA00023235"/>
    </source>
</evidence>
<dbReference type="FunFam" id="3.10.290.10:FF:000003">
    <property type="entry name" value="Pseudouridine synthase"/>
    <property type="match status" value="1"/>
</dbReference>
<organism evidence="6 7">
    <name type="scientific">Lusitaniella coriacea LEGE 07157</name>
    <dbReference type="NCBI Taxonomy" id="945747"/>
    <lineage>
        <taxon>Bacteria</taxon>
        <taxon>Bacillati</taxon>
        <taxon>Cyanobacteriota</taxon>
        <taxon>Cyanophyceae</taxon>
        <taxon>Spirulinales</taxon>
        <taxon>Lusitaniellaceae</taxon>
        <taxon>Lusitaniella</taxon>
    </lineage>
</organism>
<comment type="similarity">
    <text evidence="1 4">Belongs to the pseudouridine synthase RsuA family.</text>
</comment>
<dbReference type="InterPro" id="IPR020094">
    <property type="entry name" value="TruA/RsuA/RluB/E/F_N"/>
</dbReference>
<dbReference type="InterPro" id="IPR036986">
    <property type="entry name" value="S4_RNA-bd_sf"/>
</dbReference>
<reference evidence="6" key="1">
    <citation type="submission" date="2020-10" db="EMBL/GenBank/DDBJ databases">
        <authorList>
            <person name="Castelo-Branco R."/>
            <person name="Eusebio N."/>
            <person name="Adriana R."/>
            <person name="Vieira A."/>
            <person name="Brugerolle De Fraissinette N."/>
            <person name="Rezende De Castro R."/>
            <person name="Schneider M.P."/>
            <person name="Vasconcelos V."/>
            <person name="Leao P.N."/>
        </authorList>
    </citation>
    <scope>NUCLEOTIDE SEQUENCE</scope>
    <source>
        <strain evidence="6">LEGE 07157</strain>
    </source>
</reference>
<proteinExistence type="inferred from homology"/>
<sequence length="264" mass="30196">MKERVQKIISQWGIASRRQAEKMILAGRVRLNGQRVDLGQKADPKRDRLEVDGKLIKQRNRPEFVYLLLNKPLGVISTCHDPKGRKTAIDLLPARLRRGHGIHPVGRLDADSTGALLLSNDGAWTQRLTHPRHHLPKTYHVWVKGHPSESVLQLWREGIFLLGRKTLPADVEILTSRRDRALLKVVLYEGRNRQIRLVSQQLGHETLELHRTAIGPVQLQLPKEPMLPRGSVRALKKFEINGISRSTKIEHLETRQKTVKENLV</sequence>
<dbReference type="SUPFAM" id="SSF55120">
    <property type="entry name" value="Pseudouridine synthase"/>
    <property type="match status" value="1"/>
</dbReference>